<sequence length="201" mass="22868">MPAKKTSTVKKKAVAKKKTAASKKKPAAKKVTAKKITPKKDSGKISTKKTTTKKAAVSQKKTATNSDPKSFEPYKLVKGEEYMNDAHVAHFNQLLLNWKHELMEEVDRTVHHMQDEAANFPDPNDRATQESEFTIELRTRDRERKLIKKIDEALDHLESGEYGYCEQCGLEIGIRRLEARPTATLCIDCKSLDEIRERQRG</sequence>
<name>A0A3B1C4J0_9ZZZZ</name>
<evidence type="ECO:0000256" key="5">
    <source>
        <dbReference type="ARBA" id="ARBA00023054"/>
    </source>
</evidence>
<evidence type="ECO:0000259" key="8">
    <source>
        <dbReference type="Pfam" id="PF21157"/>
    </source>
</evidence>
<feature type="domain" description="DnaK suppressor protein DksA N-terminal" evidence="8">
    <location>
        <begin position="88"/>
        <end position="156"/>
    </location>
</feature>
<feature type="domain" description="Zinc finger DksA/TraR C4-type" evidence="7">
    <location>
        <begin position="160"/>
        <end position="191"/>
    </location>
</feature>
<dbReference type="Pfam" id="PF01258">
    <property type="entry name" value="zf-dskA_traR"/>
    <property type="match status" value="1"/>
</dbReference>
<dbReference type="Gene3D" id="1.20.120.910">
    <property type="entry name" value="DksA, coiled-coil domain"/>
    <property type="match status" value="1"/>
</dbReference>
<dbReference type="PANTHER" id="PTHR33823">
    <property type="entry name" value="RNA POLYMERASE-BINDING TRANSCRIPTION FACTOR DKSA-RELATED"/>
    <property type="match status" value="1"/>
</dbReference>
<gene>
    <name evidence="9" type="ORF">MNBD_GAMMA24-1631</name>
</gene>
<evidence type="ECO:0000259" key="7">
    <source>
        <dbReference type="Pfam" id="PF01258"/>
    </source>
</evidence>
<keyword evidence="3" id="KW-0863">Zinc-finger</keyword>
<dbReference type="InterPro" id="IPR000962">
    <property type="entry name" value="Znf_DskA_TraR"/>
</dbReference>
<dbReference type="InterPro" id="IPR048489">
    <property type="entry name" value="DksA_N"/>
</dbReference>
<dbReference type="InterPro" id="IPR012784">
    <property type="entry name" value="DksA_RNA_pol-bd"/>
</dbReference>
<dbReference type="PANTHER" id="PTHR33823:SF2">
    <property type="entry name" value="RNA POLYMERASE-BINDING TRANSCRIPTION FACTOR DKSA"/>
    <property type="match status" value="1"/>
</dbReference>
<reference evidence="9" key="1">
    <citation type="submission" date="2018-06" db="EMBL/GenBank/DDBJ databases">
        <authorList>
            <person name="Zhirakovskaya E."/>
        </authorList>
    </citation>
    <scope>NUCLEOTIDE SEQUENCE</scope>
</reference>
<dbReference type="Pfam" id="PF21157">
    <property type="entry name" value="DksA_N"/>
    <property type="match status" value="1"/>
</dbReference>
<dbReference type="EMBL" id="UOFZ01000127">
    <property type="protein sequence ID" value="VAX13605.1"/>
    <property type="molecule type" value="Genomic_DNA"/>
</dbReference>
<dbReference type="NCBIfam" id="TIGR02420">
    <property type="entry name" value="dksA"/>
    <property type="match status" value="1"/>
</dbReference>
<protein>
    <submittedName>
        <fullName evidence="9">RNA polymerase-binding transcription factor DksA</fullName>
    </submittedName>
</protein>
<evidence type="ECO:0000256" key="6">
    <source>
        <dbReference type="SAM" id="MobiDB-lite"/>
    </source>
</evidence>
<accession>A0A3B1C4J0</accession>
<organism evidence="9">
    <name type="scientific">hydrothermal vent metagenome</name>
    <dbReference type="NCBI Taxonomy" id="652676"/>
    <lineage>
        <taxon>unclassified sequences</taxon>
        <taxon>metagenomes</taxon>
        <taxon>ecological metagenomes</taxon>
    </lineage>
</organism>
<keyword evidence="4" id="KW-0862">Zinc</keyword>
<evidence type="ECO:0000256" key="3">
    <source>
        <dbReference type="ARBA" id="ARBA00022771"/>
    </source>
</evidence>
<dbReference type="InterPro" id="IPR020460">
    <property type="entry name" value="Znf_C4-type_bac"/>
</dbReference>
<dbReference type="SUPFAM" id="SSF57716">
    <property type="entry name" value="Glucocorticoid receptor-like (DNA-binding domain)"/>
    <property type="match status" value="1"/>
</dbReference>
<dbReference type="GO" id="GO:0008270">
    <property type="term" value="F:zinc ion binding"/>
    <property type="evidence" value="ECO:0007669"/>
    <property type="project" value="UniProtKB-KW"/>
</dbReference>
<dbReference type="SUPFAM" id="SSF109635">
    <property type="entry name" value="DnaK suppressor protein DksA, alpha-hairpin domain"/>
    <property type="match status" value="1"/>
</dbReference>
<dbReference type="PROSITE" id="PS51128">
    <property type="entry name" value="ZF_DKSA_2"/>
    <property type="match status" value="1"/>
</dbReference>
<dbReference type="AlphaFoldDB" id="A0A3B1C4J0"/>
<feature type="compositionally biased region" description="Basic residues" evidence="6">
    <location>
        <begin position="7"/>
        <end position="37"/>
    </location>
</feature>
<evidence type="ECO:0000256" key="4">
    <source>
        <dbReference type="ARBA" id="ARBA00022833"/>
    </source>
</evidence>
<evidence type="ECO:0000313" key="9">
    <source>
        <dbReference type="EMBL" id="VAX13605.1"/>
    </source>
</evidence>
<keyword evidence="2" id="KW-0479">Metal-binding</keyword>
<dbReference type="PRINTS" id="PR00618">
    <property type="entry name" value="DKSAZNFINGER"/>
</dbReference>
<evidence type="ECO:0000256" key="1">
    <source>
        <dbReference type="ARBA" id="ARBA00022490"/>
    </source>
</evidence>
<keyword evidence="5" id="KW-0175">Coiled coil</keyword>
<dbReference type="InterPro" id="IPR020458">
    <property type="entry name" value="Znf_DskA_TraR_CS"/>
</dbReference>
<proteinExistence type="inferred from homology"/>
<dbReference type="HAMAP" id="MF_00926">
    <property type="entry name" value="DksA"/>
    <property type="match status" value="1"/>
</dbReference>
<feature type="compositionally biased region" description="Low complexity" evidence="6">
    <location>
        <begin position="53"/>
        <end position="64"/>
    </location>
</feature>
<evidence type="ECO:0000256" key="2">
    <source>
        <dbReference type="ARBA" id="ARBA00022723"/>
    </source>
</evidence>
<dbReference type="PROSITE" id="PS01102">
    <property type="entry name" value="ZF_DKSA_1"/>
    <property type="match status" value="1"/>
</dbReference>
<dbReference type="InterPro" id="IPR037187">
    <property type="entry name" value="DnaK_N"/>
</dbReference>
<feature type="region of interest" description="Disordered" evidence="6">
    <location>
        <begin position="1"/>
        <end position="68"/>
    </location>
</feature>
<keyword evidence="1" id="KW-0963">Cytoplasm</keyword>